<organism evidence="1 2">
    <name type="scientific">Mucor saturninus</name>
    <dbReference type="NCBI Taxonomy" id="64648"/>
    <lineage>
        <taxon>Eukaryota</taxon>
        <taxon>Fungi</taxon>
        <taxon>Fungi incertae sedis</taxon>
        <taxon>Mucoromycota</taxon>
        <taxon>Mucoromycotina</taxon>
        <taxon>Mucoromycetes</taxon>
        <taxon>Mucorales</taxon>
        <taxon>Mucorineae</taxon>
        <taxon>Mucoraceae</taxon>
        <taxon>Mucor</taxon>
    </lineage>
</organism>
<dbReference type="EMBL" id="JAEPRD010000105">
    <property type="protein sequence ID" value="KAG2198751.1"/>
    <property type="molecule type" value="Genomic_DNA"/>
</dbReference>
<evidence type="ECO:0000313" key="1">
    <source>
        <dbReference type="EMBL" id="KAG2198751.1"/>
    </source>
</evidence>
<accession>A0A8H7QWB0</accession>
<dbReference type="GO" id="GO:0000172">
    <property type="term" value="C:ribonuclease MRP complex"/>
    <property type="evidence" value="ECO:0007669"/>
    <property type="project" value="TreeGrafter"/>
</dbReference>
<keyword evidence="2" id="KW-1185">Reference proteome</keyword>
<dbReference type="GO" id="GO:0001682">
    <property type="term" value="P:tRNA 5'-leader removal"/>
    <property type="evidence" value="ECO:0007669"/>
    <property type="project" value="InterPro"/>
</dbReference>
<dbReference type="Proteomes" id="UP000603453">
    <property type="component" value="Unassembled WGS sequence"/>
</dbReference>
<dbReference type="PANTHER" id="PTHR15396:SF1">
    <property type="entry name" value="RIBONUCLEASE P PROTEIN SUBUNIT P40"/>
    <property type="match status" value="1"/>
</dbReference>
<dbReference type="GO" id="GO:0000171">
    <property type="term" value="F:ribonuclease MRP activity"/>
    <property type="evidence" value="ECO:0007669"/>
    <property type="project" value="TreeGrafter"/>
</dbReference>
<dbReference type="GO" id="GO:0030681">
    <property type="term" value="C:multimeric ribonuclease P complex"/>
    <property type="evidence" value="ECO:0007669"/>
    <property type="project" value="TreeGrafter"/>
</dbReference>
<dbReference type="InterPro" id="IPR013893">
    <property type="entry name" value="RNase_P_Rpp40"/>
</dbReference>
<sequence>MSEKSYLTNSDPIKSHVDLNYVDLNTHASIWRSMIDTHPFNQALSVFLPTCSINLASDHLNTSLGSYYQVEAPLRVLLETSFFQQYIKNDNCQLMMHSLDANLNSDNVVVLNPNGKLYLSLLKNTYETFGMEGIKRTKADIKHDKHIIMIDLKSPHFKPESKAFNRLKWCLENTLTTTFSMVACATDKVTGTTIDIQWPSMTQRIMKLDMEPELETLTDIHIPTFDSIKHDIHAQPTEDWDTEAMDAIEWLGLAHVKASRIKNSDRPNPFISVYQAPGTLLQSQRGTLVKWKGFIPASIIQNILTNLRKMMASGVTSEWTSLSVWGYKDSPFTWKEVQHYHALNGENDYTFLLLPKLQSAYTYQLYGSHHVK</sequence>
<dbReference type="GO" id="GO:0000447">
    <property type="term" value="P:endonucleolytic cleavage in ITS1 to separate SSU-rRNA from 5.8S rRNA and LSU-rRNA from tricistronic rRNA transcript (SSU-rRNA, 5.8S rRNA, LSU-rRNA)"/>
    <property type="evidence" value="ECO:0007669"/>
    <property type="project" value="TreeGrafter"/>
</dbReference>
<reference evidence="1" key="1">
    <citation type="submission" date="2020-12" db="EMBL/GenBank/DDBJ databases">
        <title>Metabolic potential, ecology and presence of endohyphal bacteria is reflected in genomic diversity of Mucoromycotina.</title>
        <authorList>
            <person name="Muszewska A."/>
            <person name="Okrasinska A."/>
            <person name="Steczkiewicz K."/>
            <person name="Drgas O."/>
            <person name="Orlowska M."/>
            <person name="Perlinska-Lenart U."/>
            <person name="Aleksandrzak-Piekarczyk T."/>
            <person name="Szatraj K."/>
            <person name="Zielenkiewicz U."/>
            <person name="Pilsyk S."/>
            <person name="Malc E."/>
            <person name="Mieczkowski P."/>
            <person name="Kruszewska J.S."/>
            <person name="Biernat P."/>
            <person name="Pawlowska J."/>
        </authorList>
    </citation>
    <scope>NUCLEOTIDE SEQUENCE</scope>
    <source>
        <strain evidence="1">WA0000017839</strain>
    </source>
</reference>
<dbReference type="AlphaFoldDB" id="A0A8H7QWB0"/>
<dbReference type="Pfam" id="PF08584">
    <property type="entry name" value="Ribonuc_P_40"/>
    <property type="match status" value="1"/>
</dbReference>
<evidence type="ECO:0000313" key="2">
    <source>
        <dbReference type="Proteomes" id="UP000603453"/>
    </source>
</evidence>
<comment type="caution">
    <text evidence="1">The sequence shown here is derived from an EMBL/GenBank/DDBJ whole genome shotgun (WGS) entry which is preliminary data.</text>
</comment>
<dbReference type="GO" id="GO:0004526">
    <property type="term" value="F:ribonuclease P activity"/>
    <property type="evidence" value="ECO:0007669"/>
    <property type="project" value="TreeGrafter"/>
</dbReference>
<protein>
    <submittedName>
        <fullName evidence="1">Uncharacterized protein</fullName>
    </submittedName>
</protein>
<name>A0A8H7QWB0_9FUNG</name>
<proteinExistence type="predicted"/>
<dbReference type="OrthoDB" id="63112at2759"/>
<gene>
    <name evidence="1" type="ORF">INT47_010537</name>
</gene>
<dbReference type="PANTHER" id="PTHR15396">
    <property type="entry name" value="RIBONUCLEASE P PROTEIN SUBUNIT P40"/>
    <property type="match status" value="1"/>
</dbReference>